<dbReference type="GO" id="GO:0052325">
    <property type="term" value="P:cell wall pectin biosynthetic process"/>
    <property type="evidence" value="ECO:0007669"/>
    <property type="project" value="TreeGrafter"/>
</dbReference>
<feature type="compositionally biased region" description="Low complexity" evidence="1">
    <location>
        <begin position="14"/>
        <end position="25"/>
    </location>
</feature>
<dbReference type="STRING" id="41875.K8EPB6"/>
<evidence type="ECO:0000256" key="2">
    <source>
        <dbReference type="SAM" id="Phobius"/>
    </source>
</evidence>
<accession>K8EPB6</accession>
<dbReference type="Proteomes" id="UP000198341">
    <property type="component" value="Chromosome 15"/>
</dbReference>
<gene>
    <name evidence="4" type="ordered locus">Bathy15g00690</name>
</gene>
<dbReference type="KEGG" id="bpg:Bathy15g00690"/>
<dbReference type="RefSeq" id="XP_007509006.1">
    <property type="nucleotide sequence ID" value="XM_007508944.1"/>
</dbReference>
<feature type="region of interest" description="Disordered" evidence="1">
    <location>
        <begin position="1"/>
        <end position="26"/>
    </location>
</feature>
<keyword evidence="2" id="KW-0472">Membrane</keyword>
<evidence type="ECO:0000256" key="1">
    <source>
        <dbReference type="SAM" id="MobiDB-lite"/>
    </source>
</evidence>
<keyword evidence="2" id="KW-0812">Transmembrane</keyword>
<dbReference type="GO" id="GO:0052636">
    <property type="term" value="F:arabinosyltransferase activity"/>
    <property type="evidence" value="ECO:0007669"/>
    <property type="project" value="TreeGrafter"/>
</dbReference>
<feature type="compositionally biased region" description="Acidic residues" evidence="1">
    <location>
        <begin position="247"/>
        <end position="271"/>
    </location>
</feature>
<feature type="compositionally biased region" description="Low complexity" evidence="1">
    <location>
        <begin position="337"/>
        <end position="369"/>
    </location>
</feature>
<protein>
    <recommendedName>
        <fullName evidence="3">Nucleotide-diphospho-sugar transferase domain-containing protein</fullName>
    </recommendedName>
</protein>
<feature type="transmembrane region" description="Helical" evidence="2">
    <location>
        <begin position="41"/>
        <end position="59"/>
    </location>
</feature>
<feature type="compositionally biased region" description="Basic and acidic residues" evidence="1">
    <location>
        <begin position="70"/>
        <end position="82"/>
    </location>
</feature>
<dbReference type="PANTHER" id="PTHR46936">
    <property type="entry name" value="ARABINOSYLTRANSFERASE XEG113"/>
    <property type="match status" value="1"/>
</dbReference>
<feature type="region of interest" description="Disordered" evidence="1">
    <location>
        <begin position="328"/>
        <end position="411"/>
    </location>
</feature>
<sequence>MSSSRKNNEDILLSGGSSSSSSSSSQGPIIHFTRRRLSRHVLLCFVSLSFISFVVFLSSSSSSKSSGGRGGDRSESRTKNDWIELKDEEESRYRATEISDEYDFNSKGKLKDRVSGAFSTSLSKEAESDLLMDLMGQKETRDAVLLHMNTNIDREWKLRDEKRLRGEGPDGAWSQKPYEECDGENCPPKSENEKEQMKEEVDESKFSRYKERNQPAAKQEEVKTKSAVEEEKPRAKEPTKEELSFLGDEEKEEEKSPEEEIIQELEDIALEEEAKQEKLEEKREGAEVKVVAKEEGQKSEDEKAKEIIAEAAKSSIALIDEVDKMKKTSEVVVDVPTPSSSSSGSSGSSDSASISSSSTTTTTTTTTTTKEGNGEEVDWSKFSKHKERKQPEAKQEEEKKEEEKPSVLVEPVVEGRLAETVPEEDAKAGIFHEEHIVVAPREMAVATEDDHHKNMPENEYIAPISKRPEDNQLNEALAKRYSHENIVMVTWANNHYYDFVKNWVKHIRDCGMNNFLVGAMDNELLVRLIDDKVPTFAMQSGLTTADFGWGSKNFHQMGRKKIELIHLFTKMGFDILVSDVDTAWMKNPIPFIRKFPEVDVLTSSDSLSDFAETEWSLERTTTGMANIGIMLLRKSAGALAKEWVHVLEKDENIWDQNAFNDLMRKGRGKSFPDHSFEGYDGLRFGILPVATFASGHTFFVQRMYEKKKLEPYVVHATFQFSGTEGKRHRLREFKLWYDAPEYYDPEGGMLMVDLDVPEGLLTAAKETPEKHFDLVNHQLLQVRGALMLANSLKRTLILPEFWCGMDRWWAPHRGIIPGSQLQLPYKCPADHIFELETWVRRNEPFREYSILENPRTPDGVKNGVFDATDKLKSIPLEDFTDVKVLQALDDVRSSDKHKVLKFDGKKLMEKFSEKKLDYFADANVKREFENKIINYCSIWCCKHAHPGHIWYDMSLDVLPHKDRHGRTFNETYPWRALTGP</sequence>
<organism evidence="4 5">
    <name type="scientific">Bathycoccus prasinos</name>
    <dbReference type="NCBI Taxonomy" id="41875"/>
    <lineage>
        <taxon>Eukaryota</taxon>
        <taxon>Viridiplantae</taxon>
        <taxon>Chlorophyta</taxon>
        <taxon>Mamiellophyceae</taxon>
        <taxon>Mamiellales</taxon>
        <taxon>Bathycoccaceae</taxon>
        <taxon>Bathycoccus</taxon>
    </lineage>
</organism>
<feature type="compositionally biased region" description="Basic and acidic residues" evidence="1">
    <location>
        <begin position="389"/>
        <end position="405"/>
    </location>
</feature>
<dbReference type="EMBL" id="FO082264">
    <property type="protein sequence ID" value="CCO20092.1"/>
    <property type="molecule type" value="Genomic_DNA"/>
</dbReference>
<dbReference type="OrthoDB" id="540503at2759"/>
<keyword evidence="5" id="KW-1185">Reference proteome</keyword>
<feature type="region of interest" description="Disordered" evidence="1">
    <location>
        <begin position="163"/>
        <end position="303"/>
    </location>
</feature>
<dbReference type="GeneID" id="19011561"/>
<feature type="region of interest" description="Disordered" evidence="1">
    <location>
        <begin position="60"/>
        <end position="82"/>
    </location>
</feature>
<dbReference type="InterPro" id="IPR053250">
    <property type="entry name" value="Glycosyltransferase_77"/>
</dbReference>
<name>K8EPB6_9CHLO</name>
<dbReference type="PANTHER" id="PTHR46936:SF1">
    <property type="entry name" value="ARABINOSYLTRANSFERASE XEG113"/>
    <property type="match status" value="1"/>
</dbReference>
<keyword evidence="2" id="KW-1133">Transmembrane helix</keyword>
<dbReference type="GO" id="GO:0005794">
    <property type="term" value="C:Golgi apparatus"/>
    <property type="evidence" value="ECO:0007669"/>
    <property type="project" value="TreeGrafter"/>
</dbReference>
<evidence type="ECO:0000313" key="5">
    <source>
        <dbReference type="Proteomes" id="UP000198341"/>
    </source>
</evidence>
<evidence type="ECO:0000259" key="3">
    <source>
        <dbReference type="Pfam" id="PF03407"/>
    </source>
</evidence>
<feature type="compositionally biased region" description="Basic and acidic residues" evidence="1">
    <location>
        <begin position="272"/>
        <end position="303"/>
    </location>
</feature>
<feature type="compositionally biased region" description="Basic and acidic residues" evidence="1">
    <location>
        <begin position="190"/>
        <end position="243"/>
    </location>
</feature>
<dbReference type="AlphaFoldDB" id="K8EPB6"/>
<dbReference type="Pfam" id="PF03407">
    <property type="entry name" value="Nucleotid_trans"/>
    <property type="match status" value="1"/>
</dbReference>
<dbReference type="eggNOG" id="ENOG502QSJ9">
    <property type="taxonomic scope" value="Eukaryota"/>
</dbReference>
<dbReference type="InterPro" id="IPR005069">
    <property type="entry name" value="Nucl-diP-sugar_transferase"/>
</dbReference>
<reference evidence="4 5" key="1">
    <citation type="submission" date="2011-10" db="EMBL/GenBank/DDBJ databases">
        <authorList>
            <person name="Genoscope - CEA"/>
        </authorList>
    </citation>
    <scope>NUCLEOTIDE SEQUENCE [LARGE SCALE GENOMIC DNA]</scope>
    <source>
        <strain evidence="4 5">RCC 1105</strain>
    </source>
</reference>
<proteinExistence type="predicted"/>
<feature type="domain" description="Nucleotide-diphospho-sugar transferase" evidence="3">
    <location>
        <begin position="511"/>
        <end position="730"/>
    </location>
</feature>
<evidence type="ECO:0000313" key="4">
    <source>
        <dbReference type="EMBL" id="CCO20092.1"/>
    </source>
</evidence>